<dbReference type="SUPFAM" id="SSF46785">
    <property type="entry name" value="Winged helix' DNA-binding domain"/>
    <property type="match status" value="1"/>
</dbReference>
<dbReference type="PANTHER" id="PTHR43537:SF5">
    <property type="entry name" value="UXU OPERON TRANSCRIPTIONAL REGULATOR"/>
    <property type="match status" value="1"/>
</dbReference>
<evidence type="ECO:0000256" key="3">
    <source>
        <dbReference type="ARBA" id="ARBA00023163"/>
    </source>
</evidence>
<accession>A0AAX3W3S8</accession>
<dbReference type="Gene3D" id="1.10.10.10">
    <property type="entry name" value="Winged helix-like DNA-binding domain superfamily/Winged helix DNA-binding domain"/>
    <property type="match status" value="1"/>
</dbReference>
<gene>
    <name evidence="5" type="ORF">PYH69_14135</name>
</gene>
<dbReference type="EMBL" id="CP118848">
    <property type="protein sequence ID" value="WHI59829.1"/>
    <property type="molecule type" value="Genomic_DNA"/>
</dbReference>
<dbReference type="InterPro" id="IPR011711">
    <property type="entry name" value="GntR_C"/>
</dbReference>
<dbReference type="PROSITE" id="PS50949">
    <property type="entry name" value="HTH_GNTR"/>
    <property type="match status" value="1"/>
</dbReference>
<dbReference type="RefSeq" id="WP_282862100.1">
    <property type="nucleotide sequence ID" value="NZ_CP118848.1"/>
</dbReference>
<dbReference type="SMART" id="SM00345">
    <property type="entry name" value="HTH_GNTR"/>
    <property type="match status" value="1"/>
</dbReference>
<protein>
    <submittedName>
        <fullName evidence="5">FadR/GntR family transcriptional regulator</fullName>
    </submittedName>
</protein>
<evidence type="ECO:0000313" key="6">
    <source>
        <dbReference type="Proteomes" id="UP001223261"/>
    </source>
</evidence>
<sequence length="234" mass="27301">MKNASSKRLSEVIFNKLVERIKNDKYKVGDKLPSESVLAKEFEVSRYPIRETLSKLASAGYIESFQGKGSFVINHDVSDTFRQHAYGRFSEKDLLDILEMRTIIEVEAAGICALRRTEEDMQLIEDAFHEYIETHQDEYALGIDPDYNFHKCIVQSTKNQYIIKTFENLQDIHVNALSYSLKLNIGMLEKRESVIHEHEMIYQAIKNQDEYNAKKAMKEHLVTMRKKLGDKRCR</sequence>
<evidence type="ECO:0000259" key="4">
    <source>
        <dbReference type="PROSITE" id="PS50949"/>
    </source>
</evidence>
<dbReference type="SMART" id="SM00895">
    <property type="entry name" value="FCD"/>
    <property type="match status" value="1"/>
</dbReference>
<evidence type="ECO:0000256" key="1">
    <source>
        <dbReference type="ARBA" id="ARBA00023015"/>
    </source>
</evidence>
<keyword evidence="3" id="KW-0804">Transcription</keyword>
<dbReference type="CDD" id="cd07377">
    <property type="entry name" value="WHTH_GntR"/>
    <property type="match status" value="1"/>
</dbReference>
<dbReference type="Gene3D" id="1.20.120.530">
    <property type="entry name" value="GntR ligand-binding domain-like"/>
    <property type="match status" value="1"/>
</dbReference>
<keyword evidence="2" id="KW-0238">DNA-binding</keyword>
<dbReference type="Pfam" id="PF07729">
    <property type="entry name" value="FCD"/>
    <property type="match status" value="1"/>
</dbReference>
<dbReference type="SUPFAM" id="SSF48008">
    <property type="entry name" value="GntR ligand-binding domain-like"/>
    <property type="match status" value="1"/>
</dbReference>
<keyword evidence="1" id="KW-0805">Transcription regulation</keyword>
<dbReference type="Proteomes" id="UP001223261">
    <property type="component" value="Chromosome"/>
</dbReference>
<dbReference type="InterPro" id="IPR008920">
    <property type="entry name" value="TF_FadR/GntR_C"/>
</dbReference>
<evidence type="ECO:0000313" key="5">
    <source>
        <dbReference type="EMBL" id="WHI59829.1"/>
    </source>
</evidence>
<reference evidence="5" key="1">
    <citation type="journal article" date="2023" name="Antibiotics">
        <title>Prevalence and Molecular Characterization of Methicillin-Resistant Staphylococci (MRS) and Mammaliicocci (MRM) in Dromedary Camels from Algeria: First Detection of SCCmec-mecC Hybrid in Methicillin-Resistant Mammaliicoccus lentus.</title>
        <authorList>
            <person name="Belhout C."/>
            <person name="Boyen F."/>
            <person name="Vereecke N."/>
            <person name="Theuns S."/>
            <person name="Taibi N."/>
            <person name="Stegger M."/>
            <person name="de la Fe-Rodriguez P.Y."/>
            <person name="Bouayad L."/>
            <person name="Elgroud R."/>
            <person name="Butaye P."/>
        </authorList>
    </citation>
    <scope>NUCLEOTIDE SEQUENCE</scope>
    <source>
        <strain evidence="5">7048</strain>
    </source>
</reference>
<dbReference type="AlphaFoldDB" id="A0AAX3W3S8"/>
<organism evidence="5 6">
    <name type="scientific">Mammaliicoccus lentus</name>
    <name type="common">Staphylococcus lentus</name>
    <dbReference type="NCBI Taxonomy" id="42858"/>
    <lineage>
        <taxon>Bacteria</taxon>
        <taxon>Bacillati</taxon>
        <taxon>Bacillota</taxon>
        <taxon>Bacilli</taxon>
        <taxon>Bacillales</taxon>
        <taxon>Staphylococcaceae</taxon>
        <taxon>Mammaliicoccus</taxon>
    </lineage>
</organism>
<feature type="domain" description="HTH gntR-type" evidence="4">
    <location>
        <begin position="7"/>
        <end position="75"/>
    </location>
</feature>
<dbReference type="GO" id="GO:0003677">
    <property type="term" value="F:DNA binding"/>
    <property type="evidence" value="ECO:0007669"/>
    <property type="project" value="UniProtKB-KW"/>
</dbReference>
<dbReference type="InterPro" id="IPR036388">
    <property type="entry name" value="WH-like_DNA-bd_sf"/>
</dbReference>
<dbReference type="GO" id="GO:0003700">
    <property type="term" value="F:DNA-binding transcription factor activity"/>
    <property type="evidence" value="ECO:0007669"/>
    <property type="project" value="InterPro"/>
</dbReference>
<dbReference type="InterPro" id="IPR036390">
    <property type="entry name" value="WH_DNA-bd_sf"/>
</dbReference>
<proteinExistence type="predicted"/>
<evidence type="ECO:0000256" key="2">
    <source>
        <dbReference type="ARBA" id="ARBA00023125"/>
    </source>
</evidence>
<dbReference type="InterPro" id="IPR000524">
    <property type="entry name" value="Tscrpt_reg_HTH_GntR"/>
</dbReference>
<dbReference type="PRINTS" id="PR00035">
    <property type="entry name" value="HTHGNTR"/>
</dbReference>
<name>A0AAX3W3S8_MAMLE</name>
<dbReference type="Pfam" id="PF00392">
    <property type="entry name" value="GntR"/>
    <property type="match status" value="1"/>
</dbReference>
<dbReference type="PANTHER" id="PTHR43537">
    <property type="entry name" value="TRANSCRIPTIONAL REGULATOR, GNTR FAMILY"/>
    <property type="match status" value="1"/>
</dbReference>